<dbReference type="Proteomes" id="UP001567538">
    <property type="component" value="Unassembled WGS sequence"/>
</dbReference>
<reference evidence="1 2" key="1">
    <citation type="submission" date="2024-06" db="EMBL/GenBank/DDBJ databases">
        <title>A chromosome level genome sequence of Diviner's sage (Salvia divinorum).</title>
        <authorList>
            <person name="Ford S.A."/>
            <person name="Ro D.-K."/>
            <person name="Ness R.W."/>
            <person name="Phillips M.A."/>
        </authorList>
    </citation>
    <scope>NUCLEOTIDE SEQUENCE [LARGE SCALE GENOMIC DNA]</scope>
    <source>
        <strain evidence="1">SAF-2024a</strain>
        <tissue evidence="1">Leaf</tissue>
    </source>
</reference>
<dbReference type="EMBL" id="JBEAFC010000005">
    <property type="protein sequence ID" value="KAL1557029.1"/>
    <property type="molecule type" value="Genomic_DNA"/>
</dbReference>
<evidence type="ECO:0000313" key="2">
    <source>
        <dbReference type="Proteomes" id="UP001567538"/>
    </source>
</evidence>
<dbReference type="AlphaFoldDB" id="A0ABD1HKP1"/>
<organism evidence="1 2">
    <name type="scientific">Salvia divinorum</name>
    <name type="common">Maria pastora</name>
    <name type="synonym">Diviner's sage</name>
    <dbReference type="NCBI Taxonomy" id="28513"/>
    <lineage>
        <taxon>Eukaryota</taxon>
        <taxon>Viridiplantae</taxon>
        <taxon>Streptophyta</taxon>
        <taxon>Embryophyta</taxon>
        <taxon>Tracheophyta</taxon>
        <taxon>Spermatophyta</taxon>
        <taxon>Magnoliopsida</taxon>
        <taxon>eudicotyledons</taxon>
        <taxon>Gunneridae</taxon>
        <taxon>Pentapetalae</taxon>
        <taxon>asterids</taxon>
        <taxon>lamiids</taxon>
        <taxon>Lamiales</taxon>
        <taxon>Lamiaceae</taxon>
        <taxon>Nepetoideae</taxon>
        <taxon>Mentheae</taxon>
        <taxon>Salviinae</taxon>
        <taxon>Salvia</taxon>
        <taxon>Salvia subgen. Calosphace</taxon>
    </lineage>
</organism>
<sequence>MHRFLRKSIGHKAFNHELQVIPKIAFVFCDVSLKLDFQDLRPDSVIFSLFSSASASVERCSFASDVPHQHSVSSLLYQHLSGHELSEALSGPGPYPDKSITVHRNSISLSRKDKPKVQKLDSKIPSRKLLKSVKTEGLDPKFC</sequence>
<accession>A0ABD1HKP1</accession>
<protein>
    <submittedName>
        <fullName evidence="1">Uncharacterized protein</fullName>
    </submittedName>
</protein>
<evidence type="ECO:0000313" key="1">
    <source>
        <dbReference type="EMBL" id="KAL1557029.1"/>
    </source>
</evidence>
<comment type="caution">
    <text evidence="1">The sequence shown here is derived from an EMBL/GenBank/DDBJ whole genome shotgun (WGS) entry which is preliminary data.</text>
</comment>
<gene>
    <name evidence="1" type="ORF">AAHA92_12570</name>
</gene>
<proteinExistence type="predicted"/>
<name>A0ABD1HKP1_SALDI</name>
<keyword evidence="2" id="KW-1185">Reference proteome</keyword>